<name>A0ABS1UAM4_9PROT</name>
<dbReference type="EMBL" id="JAETWB010000035">
    <property type="protein sequence ID" value="MBL6081737.1"/>
    <property type="molecule type" value="Genomic_DNA"/>
</dbReference>
<dbReference type="RefSeq" id="WP_202834952.1">
    <property type="nucleotide sequence ID" value="NZ_JAETWB010000035.1"/>
</dbReference>
<proteinExistence type="predicted"/>
<accession>A0ABS1UAM4</accession>
<dbReference type="Pfam" id="PF04796">
    <property type="entry name" value="RepA_C"/>
    <property type="match status" value="1"/>
</dbReference>
<reference evidence="1 2" key="1">
    <citation type="submission" date="2021-01" db="EMBL/GenBank/DDBJ databases">
        <title>Belnapia mucosa sp. nov. and Belnapia arida sp. nov., isolated from the Tabernas Desert (Almeria, Spain).</title>
        <authorList>
            <person name="Molina-Menor E."/>
            <person name="Vidal-Verdu A."/>
            <person name="Calonge A."/>
            <person name="Satari L."/>
            <person name="Pereto J."/>
            <person name="Porcar M."/>
        </authorList>
    </citation>
    <scope>NUCLEOTIDE SEQUENCE [LARGE SCALE GENOMIC DNA]</scope>
    <source>
        <strain evidence="1 2">T18</strain>
    </source>
</reference>
<protein>
    <submittedName>
        <fullName evidence="1">Pirin</fullName>
    </submittedName>
</protein>
<organism evidence="1 2">
    <name type="scientific">Belnapia arida</name>
    <dbReference type="NCBI Taxonomy" id="2804533"/>
    <lineage>
        <taxon>Bacteria</taxon>
        <taxon>Pseudomonadati</taxon>
        <taxon>Pseudomonadota</taxon>
        <taxon>Alphaproteobacteria</taxon>
        <taxon>Acetobacterales</taxon>
        <taxon>Roseomonadaceae</taxon>
        <taxon>Belnapia</taxon>
    </lineage>
</organism>
<dbReference type="InterPro" id="IPR006881">
    <property type="entry name" value="RepA_C"/>
</dbReference>
<comment type="caution">
    <text evidence="1">The sequence shown here is derived from an EMBL/GenBank/DDBJ whole genome shotgun (WGS) entry which is preliminary data.</text>
</comment>
<keyword evidence="2" id="KW-1185">Reference proteome</keyword>
<evidence type="ECO:0000313" key="2">
    <source>
        <dbReference type="Proteomes" id="UP000660885"/>
    </source>
</evidence>
<evidence type="ECO:0000313" key="1">
    <source>
        <dbReference type="EMBL" id="MBL6081737.1"/>
    </source>
</evidence>
<gene>
    <name evidence="1" type="ORF">JMJ56_27525</name>
</gene>
<sequence length="322" mass="36042">MAQEVDGGVRQLVLAHGRATARAMVEPEQRSLVDITAEVLADDEGKIGITYTGFCLTSLPHKRLPDDQVWEKEGHKVTLTVEPGRIKRPGQTQTRYIGVPYGARARMILLYLQTQAVRTGTREVELGRSMRDWLGRMGLSWGGETGKALREQAARIAHCHLRFSWEGEEADGWVKGGFVRSGLRFHAHSRQEGQGELWEDRVVLDEVFYDSLRRHPVPLREAALRELAAKSASLDLYIWLAYRLHILQKATPVRWGALAQQFGSNYGRLRSFREHFSKALAPAVAAYPEARVESNDEGLLLYPSRSPVAPKLMALGASKPPA</sequence>
<dbReference type="Proteomes" id="UP000660885">
    <property type="component" value="Unassembled WGS sequence"/>
</dbReference>